<feature type="domain" description="TRAP C4-dicarboxylate transport system permease DctM subunit" evidence="8">
    <location>
        <begin position="10"/>
        <end position="414"/>
    </location>
</feature>
<comment type="caution">
    <text evidence="9">The sequence shown here is derived from an EMBL/GenBank/DDBJ whole genome shotgun (WGS) entry which is preliminary data.</text>
</comment>
<proteinExistence type="predicted"/>
<feature type="transmembrane region" description="Helical" evidence="7">
    <location>
        <begin position="134"/>
        <end position="159"/>
    </location>
</feature>
<feature type="transmembrane region" description="Helical" evidence="7">
    <location>
        <begin position="313"/>
        <end position="343"/>
    </location>
</feature>
<dbReference type="EMBL" id="BLPG01000001">
    <property type="protein sequence ID" value="GFJ87506.1"/>
    <property type="molecule type" value="Genomic_DNA"/>
</dbReference>
<feature type="transmembrane region" description="Helical" evidence="7">
    <location>
        <begin position="212"/>
        <end position="232"/>
    </location>
</feature>
<evidence type="ECO:0000256" key="4">
    <source>
        <dbReference type="ARBA" id="ARBA00022692"/>
    </source>
</evidence>
<dbReference type="Pfam" id="PF06808">
    <property type="entry name" value="DctM"/>
    <property type="match status" value="1"/>
</dbReference>
<feature type="transmembrane region" description="Helical" evidence="7">
    <location>
        <begin position="355"/>
        <end position="380"/>
    </location>
</feature>
<dbReference type="PIRSF" id="PIRSF006066">
    <property type="entry name" value="HI0050"/>
    <property type="match status" value="1"/>
</dbReference>
<dbReference type="GO" id="GO:0022857">
    <property type="term" value="F:transmembrane transporter activity"/>
    <property type="evidence" value="ECO:0007669"/>
    <property type="project" value="TreeGrafter"/>
</dbReference>
<feature type="transmembrane region" description="Helical" evidence="7">
    <location>
        <begin position="94"/>
        <end position="114"/>
    </location>
</feature>
<protein>
    <submittedName>
        <fullName evidence="9">Permease</fullName>
    </submittedName>
</protein>
<dbReference type="GO" id="GO:0005886">
    <property type="term" value="C:plasma membrane"/>
    <property type="evidence" value="ECO:0007669"/>
    <property type="project" value="UniProtKB-SubCell"/>
</dbReference>
<name>A0A6V8L0B4_9ACTN</name>
<evidence type="ECO:0000313" key="9">
    <source>
        <dbReference type="EMBL" id="GFJ87506.1"/>
    </source>
</evidence>
<evidence type="ECO:0000256" key="5">
    <source>
        <dbReference type="ARBA" id="ARBA00022989"/>
    </source>
</evidence>
<keyword evidence="4 7" id="KW-0812">Transmembrane</keyword>
<evidence type="ECO:0000256" key="3">
    <source>
        <dbReference type="ARBA" id="ARBA00022519"/>
    </source>
</evidence>
<feature type="transmembrane region" description="Helical" evidence="7">
    <location>
        <begin position="171"/>
        <end position="192"/>
    </location>
</feature>
<feature type="transmembrane region" description="Helical" evidence="7">
    <location>
        <begin position="271"/>
        <end position="292"/>
    </location>
</feature>
<accession>A0A6V8L0B4</accession>
<dbReference type="PANTHER" id="PTHR33362:SF3">
    <property type="entry name" value="SIALIC ACID TRAP TRANSPORTER PERMEASE PROTEIN SIAT"/>
    <property type="match status" value="1"/>
</dbReference>
<dbReference type="InterPro" id="IPR004681">
    <property type="entry name" value="TRAP_DctM"/>
</dbReference>
<feature type="transmembrane region" description="Helical" evidence="7">
    <location>
        <begin position="55"/>
        <end position="73"/>
    </location>
</feature>
<feature type="transmembrane region" description="Helical" evidence="7">
    <location>
        <begin position="392"/>
        <end position="420"/>
    </location>
</feature>
<dbReference type="NCBIfam" id="TIGR00786">
    <property type="entry name" value="dctM"/>
    <property type="match status" value="1"/>
</dbReference>
<keyword evidence="10" id="KW-1185">Reference proteome</keyword>
<dbReference type="InterPro" id="IPR010656">
    <property type="entry name" value="DctM"/>
</dbReference>
<dbReference type="AlphaFoldDB" id="A0A6V8L0B4"/>
<feature type="transmembrane region" description="Helical" evidence="7">
    <location>
        <begin position="7"/>
        <end position="35"/>
    </location>
</feature>
<keyword evidence="3" id="KW-0997">Cell inner membrane</keyword>
<comment type="subcellular location">
    <subcellularLocation>
        <location evidence="1">Cell inner membrane</location>
        <topology evidence="1">Multi-pass membrane protein</topology>
    </subcellularLocation>
</comment>
<dbReference type="PANTHER" id="PTHR33362">
    <property type="entry name" value="SIALIC ACID TRAP TRANSPORTER PERMEASE PROTEIN SIAT-RELATED"/>
    <property type="match status" value="1"/>
</dbReference>
<evidence type="ECO:0000313" key="10">
    <source>
        <dbReference type="Proteomes" id="UP000482960"/>
    </source>
</evidence>
<keyword evidence="2" id="KW-1003">Cell membrane</keyword>
<sequence length="426" mass="44556">MILELWMVGVVIALLMLIRVPVGLAFIGPSLWYALADGNSGGFALKTTFDGLNSFPLLAVPLFILVGVMANRLGIADRLYDFCLAGLSRVRGNLAYVNIGTAVGFSWMSGSALADVAGLGKIEVPHMVKAGYPYRFAAGLTASSSLISPVMPPSIPAVIYAATATVSTGALFAASVVPALLMAVGLCVYVFIWTARRPDLTSVPFDGQRFRAAAIGTIGPIFVPVILLGGILSGTFTPTEAASVAVLLMLVLGLIYRTLTLRVLLQSLRETAAITGGIGLILGSAALLGLLLTRAHVSRDIAELITSISDSPWVFMILVNIVLLILGTAIDATAVILVAVPVLLPIATDLGVDPVYFGVVMIINLMIGLLTPPVGSVLFITSSVTGRPVEEVFHGIIPFLIPLVAVLVLITAFPIVSLWLPGVLGF</sequence>
<evidence type="ECO:0000256" key="2">
    <source>
        <dbReference type="ARBA" id="ARBA00022475"/>
    </source>
</evidence>
<reference evidence="9 10" key="2">
    <citation type="submission" date="2020-03" db="EMBL/GenBank/DDBJ databases">
        <authorList>
            <person name="Ichikawa N."/>
            <person name="Kimura A."/>
            <person name="Kitahashi Y."/>
            <person name="Uohara A."/>
        </authorList>
    </citation>
    <scope>NUCLEOTIDE SEQUENCE [LARGE SCALE GENOMIC DNA]</scope>
    <source>
        <strain evidence="9 10">NBRC 108638</strain>
    </source>
</reference>
<dbReference type="RefSeq" id="WP_173074482.1">
    <property type="nucleotide sequence ID" value="NZ_BAABJB010000039.1"/>
</dbReference>
<keyword evidence="6 7" id="KW-0472">Membrane</keyword>
<gene>
    <name evidence="9" type="ORF">Prum_011480</name>
</gene>
<organism evidence="9 10">
    <name type="scientific">Phytohabitans rumicis</name>
    <dbReference type="NCBI Taxonomy" id="1076125"/>
    <lineage>
        <taxon>Bacteria</taxon>
        <taxon>Bacillati</taxon>
        <taxon>Actinomycetota</taxon>
        <taxon>Actinomycetes</taxon>
        <taxon>Micromonosporales</taxon>
        <taxon>Micromonosporaceae</taxon>
    </lineage>
</organism>
<evidence type="ECO:0000259" key="8">
    <source>
        <dbReference type="Pfam" id="PF06808"/>
    </source>
</evidence>
<evidence type="ECO:0000256" key="6">
    <source>
        <dbReference type="ARBA" id="ARBA00023136"/>
    </source>
</evidence>
<dbReference type="Proteomes" id="UP000482960">
    <property type="component" value="Unassembled WGS sequence"/>
</dbReference>
<reference evidence="9 10" key="1">
    <citation type="submission" date="2020-03" db="EMBL/GenBank/DDBJ databases">
        <title>Whole genome shotgun sequence of Phytohabitans rumicis NBRC 108638.</title>
        <authorList>
            <person name="Komaki H."/>
            <person name="Tamura T."/>
        </authorList>
    </citation>
    <scope>NUCLEOTIDE SEQUENCE [LARGE SCALE GENOMIC DNA]</scope>
    <source>
        <strain evidence="9 10">NBRC 108638</strain>
    </source>
</reference>
<feature type="transmembrane region" description="Helical" evidence="7">
    <location>
        <begin position="244"/>
        <end position="265"/>
    </location>
</feature>
<evidence type="ECO:0000256" key="1">
    <source>
        <dbReference type="ARBA" id="ARBA00004429"/>
    </source>
</evidence>
<evidence type="ECO:0000256" key="7">
    <source>
        <dbReference type="SAM" id="Phobius"/>
    </source>
</evidence>
<keyword evidence="5 7" id="KW-1133">Transmembrane helix</keyword>